<keyword evidence="3 7" id="KW-0812">Transmembrane</keyword>
<feature type="transmembrane region" description="Helical" evidence="7">
    <location>
        <begin position="671"/>
        <end position="693"/>
    </location>
</feature>
<feature type="transmembrane region" description="Helical" evidence="7">
    <location>
        <begin position="60"/>
        <end position="79"/>
    </location>
</feature>
<dbReference type="Proteomes" id="UP000297716">
    <property type="component" value="Unassembled WGS sequence"/>
</dbReference>
<keyword evidence="2 7" id="KW-0813">Transport</keyword>
<protein>
    <recommendedName>
        <fullName evidence="7">Potassium transport protein</fullName>
    </recommendedName>
</protein>
<feature type="transmembrane region" description="Helical" evidence="7">
    <location>
        <begin position="20"/>
        <end position="48"/>
    </location>
</feature>
<dbReference type="AlphaFoldDB" id="A0A4Z0YTQ5"/>
<evidence type="ECO:0000256" key="7">
    <source>
        <dbReference type="PIRNR" id="PIRNR002450"/>
    </source>
</evidence>
<feature type="region of interest" description="Disordered" evidence="8">
    <location>
        <begin position="201"/>
        <end position="254"/>
    </location>
</feature>
<feature type="transmembrane region" description="Helical" evidence="7">
    <location>
        <begin position="646"/>
        <end position="665"/>
    </location>
</feature>
<keyword evidence="4 7" id="KW-1133">Transmembrane helix</keyword>
<feature type="transmembrane region" description="Helical" evidence="7">
    <location>
        <begin position="534"/>
        <end position="554"/>
    </location>
</feature>
<evidence type="ECO:0000256" key="4">
    <source>
        <dbReference type="ARBA" id="ARBA00022989"/>
    </source>
</evidence>
<dbReference type="PANTHER" id="PTHR31064">
    <property type="entry name" value="POTASSIUM TRANSPORT PROTEIN DDB_G0292412-RELATED"/>
    <property type="match status" value="1"/>
</dbReference>
<comment type="subcellular location">
    <subcellularLocation>
        <location evidence="1">Membrane</location>
        <topology evidence="1">Multi-pass membrane protein</topology>
    </subcellularLocation>
</comment>
<dbReference type="InterPro" id="IPR015958">
    <property type="entry name" value="Trk1_fungi"/>
</dbReference>
<dbReference type="STRING" id="37992.A0A4Z0YTQ5"/>
<evidence type="ECO:0000256" key="3">
    <source>
        <dbReference type="ARBA" id="ARBA00022692"/>
    </source>
</evidence>
<evidence type="ECO:0000256" key="6">
    <source>
        <dbReference type="ARBA" id="ARBA00023136"/>
    </source>
</evidence>
<dbReference type="GO" id="GO:1990573">
    <property type="term" value="P:potassium ion import across plasma membrane"/>
    <property type="evidence" value="ECO:0007669"/>
    <property type="project" value="TreeGrafter"/>
</dbReference>
<feature type="compositionally biased region" description="Basic and acidic residues" evidence="8">
    <location>
        <begin position="219"/>
        <end position="245"/>
    </location>
</feature>
<dbReference type="GO" id="GO:0005886">
    <property type="term" value="C:plasma membrane"/>
    <property type="evidence" value="ECO:0007669"/>
    <property type="project" value="InterPro"/>
</dbReference>
<feature type="region of interest" description="Disordered" evidence="8">
    <location>
        <begin position="743"/>
        <end position="762"/>
    </location>
</feature>
<gene>
    <name evidence="9" type="ORF">E0Z10_g5961</name>
</gene>
<dbReference type="EMBL" id="SKBN01000115">
    <property type="protein sequence ID" value="TGJ82781.1"/>
    <property type="molecule type" value="Genomic_DNA"/>
</dbReference>
<keyword evidence="5 7" id="KW-0406">Ion transport</keyword>
<feature type="transmembrane region" description="Helical" evidence="7">
    <location>
        <begin position="399"/>
        <end position="418"/>
    </location>
</feature>
<dbReference type="GO" id="GO:0030007">
    <property type="term" value="P:intracellular potassium ion homeostasis"/>
    <property type="evidence" value="ECO:0007669"/>
    <property type="project" value="UniProtKB-UniRule"/>
</dbReference>
<keyword evidence="6 7" id="KW-0472">Membrane</keyword>
<evidence type="ECO:0000313" key="10">
    <source>
        <dbReference type="Proteomes" id="UP000297716"/>
    </source>
</evidence>
<feature type="transmembrane region" description="Helical" evidence="7">
    <location>
        <begin position="333"/>
        <end position="361"/>
    </location>
</feature>
<evidence type="ECO:0000313" key="9">
    <source>
        <dbReference type="EMBL" id="TGJ82781.1"/>
    </source>
</evidence>
<accession>A0A4Z0YTQ5</accession>
<dbReference type="InterPro" id="IPR051143">
    <property type="entry name" value="TrkH_K-transport"/>
</dbReference>
<feature type="transmembrane region" description="Helical" evidence="7">
    <location>
        <begin position="91"/>
        <end position="111"/>
    </location>
</feature>
<name>A0A4Z0YTQ5_9PEZI</name>
<reference evidence="9 10" key="1">
    <citation type="submission" date="2019-03" db="EMBL/GenBank/DDBJ databases">
        <title>Draft genome sequence of Xylaria hypoxylon DSM 108379, a ubiquitous saprotrophic-parasitic fungi on hardwood.</title>
        <authorList>
            <person name="Buettner E."/>
            <person name="Leonhardt S."/>
            <person name="Gebauer A.M."/>
            <person name="Liers C."/>
            <person name="Hofrichter M."/>
            <person name="Kellner H."/>
        </authorList>
    </citation>
    <scope>NUCLEOTIDE SEQUENCE [LARGE SCALE GENOMIC DNA]</scope>
    <source>
        <strain evidence="9 10">DSM 108379</strain>
    </source>
</reference>
<feature type="region of interest" description="Disordered" evidence="8">
    <location>
        <begin position="268"/>
        <end position="290"/>
    </location>
</feature>
<keyword evidence="7" id="KW-0633">Potassium transport</keyword>
<evidence type="ECO:0000256" key="1">
    <source>
        <dbReference type="ARBA" id="ARBA00004141"/>
    </source>
</evidence>
<evidence type="ECO:0000256" key="2">
    <source>
        <dbReference type="ARBA" id="ARBA00022448"/>
    </source>
</evidence>
<evidence type="ECO:0000256" key="8">
    <source>
        <dbReference type="SAM" id="MobiDB-lite"/>
    </source>
</evidence>
<comment type="similarity">
    <text evidence="7">Belongs to the TrkH potassium transport family.</text>
</comment>
<proteinExistence type="inferred from homology"/>
<dbReference type="PANTHER" id="PTHR31064:SF37">
    <property type="entry name" value="TRANSPORTER, PUTATIVE (EUROFUNG)-RELATED"/>
    <property type="match status" value="1"/>
</dbReference>
<sequence>MRSLRSLLPPLNFITIHWPISLSLLSLVLHGLLHAYFIAVTLLASLVFWGSSNPKFHISYVDSLYLVVSAMTEAGLNTVNLSQMTTWQQVLLWLLIIIGSSIWVSIWTVLIRKHAFERRFEEIVKRERQRSHERRNTSLTLLPIAQRIMSLGKSRNALAAYPSASFSLSEATPAHNNGGVTPPLISGPTNRRLISAVVPQLPASHGDSERSPPFPLEPSLHHDTGLERGEDRPSADHDATARYRSDCAPSMTSEHVTFADEPLGAAVSSSIHHRQGAAQRHFPNTDSSAPTLTATTTVDEGHYHGAHKIGRNAQFHGLTSEEREKLGGTEYRALRLLSVIVPVYFVSWQVLGSLSLGAWIANNQPQPALDNAISPWWNGIFNGVSAFNNSGMSVLDLNMIPYGGSYFVLVVMGAMILAGNTAYPIFLRLCIWTSLHILKLVSYPHDFVEWKATLEYILKYPRRVYTNLFPQRQTWWLVFMLFVLNGTDWVAFEVLNLGNPSVSGIRTGARIIDGLFQAIAVRSGGFYVVSIQEVYIGLQVLYVIMMYIAVYPVVITMRHSNVYEERSLGIYDSRHHYDDGLSNGPLSHGRTEGTGQSFGRLLRHTLFEWHGVGAVPNHHRAERDDMAQSRISFISHQIRGQLSHDLWWLVLAVLAIMIIETSHFLEDPVTFSVFNVVFEVVSAYGCVGISIGFPNQAYSFSGGLYPGSKLVLCAVMIRGRHRGLPVALDRAVRLPGDEMHRVEEEDHEIRRSMSTRRPSFTC</sequence>
<organism evidence="9 10">
    <name type="scientific">Xylaria hypoxylon</name>
    <dbReference type="NCBI Taxonomy" id="37992"/>
    <lineage>
        <taxon>Eukaryota</taxon>
        <taxon>Fungi</taxon>
        <taxon>Dikarya</taxon>
        <taxon>Ascomycota</taxon>
        <taxon>Pezizomycotina</taxon>
        <taxon>Sordariomycetes</taxon>
        <taxon>Xylariomycetidae</taxon>
        <taxon>Xylariales</taxon>
        <taxon>Xylariaceae</taxon>
        <taxon>Xylaria</taxon>
    </lineage>
</organism>
<dbReference type="InterPro" id="IPR003445">
    <property type="entry name" value="Cat_transpt"/>
</dbReference>
<feature type="transmembrane region" description="Helical" evidence="7">
    <location>
        <begin position="475"/>
        <end position="495"/>
    </location>
</feature>
<dbReference type="PIRSF" id="PIRSF002450">
    <property type="entry name" value="K+_transpter_TRK"/>
    <property type="match status" value="1"/>
</dbReference>
<evidence type="ECO:0000256" key="5">
    <source>
        <dbReference type="ARBA" id="ARBA00023065"/>
    </source>
</evidence>
<dbReference type="GO" id="GO:0140107">
    <property type="term" value="F:high-affinity potassium ion transmembrane transporter activity"/>
    <property type="evidence" value="ECO:0007669"/>
    <property type="project" value="TreeGrafter"/>
</dbReference>
<dbReference type="OrthoDB" id="9999863at2759"/>
<keyword evidence="7" id="KW-0630">Potassium</keyword>
<comment type="caution">
    <text evidence="9">The sequence shown here is derived from an EMBL/GenBank/DDBJ whole genome shotgun (WGS) entry which is preliminary data.</text>
</comment>
<dbReference type="Pfam" id="PF02386">
    <property type="entry name" value="TrkH"/>
    <property type="match status" value="1"/>
</dbReference>
<keyword evidence="10" id="KW-1185">Reference proteome</keyword>